<keyword evidence="2" id="KW-1185">Reference proteome</keyword>
<dbReference type="Proteomes" id="UP001499959">
    <property type="component" value="Unassembled WGS sequence"/>
</dbReference>
<proteinExistence type="predicted"/>
<evidence type="ECO:0000313" key="1">
    <source>
        <dbReference type="EMBL" id="GAA4786622.1"/>
    </source>
</evidence>
<gene>
    <name evidence="1" type="ORF">GCM10023307_09370</name>
</gene>
<dbReference type="EMBL" id="BAABJE010000002">
    <property type="protein sequence ID" value="GAA4786622.1"/>
    <property type="molecule type" value="Genomic_DNA"/>
</dbReference>
<dbReference type="RefSeq" id="WP_345302143.1">
    <property type="nucleotide sequence ID" value="NZ_BAABJE010000002.1"/>
</dbReference>
<reference evidence="2" key="1">
    <citation type="journal article" date="2019" name="Int. J. Syst. Evol. Microbiol.">
        <title>The Global Catalogue of Microorganisms (GCM) 10K type strain sequencing project: providing services to taxonomists for standard genome sequencing and annotation.</title>
        <authorList>
            <consortium name="The Broad Institute Genomics Platform"/>
            <consortium name="The Broad Institute Genome Sequencing Center for Infectious Disease"/>
            <person name="Wu L."/>
            <person name="Ma J."/>
        </authorList>
    </citation>
    <scope>NUCLEOTIDE SEQUENCE [LARGE SCALE GENOMIC DNA]</scope>
    <source>
        <strain evidence="2">JCM 18204</strain>
    </source>
</reference>
<sequence length="336" mass="37358">MDAYRVTVEIRNETDDYVSFHPWEPVHGHWHTAAGAEIAWSAYVNPGATETFTLENAGLYGAEGSFNIRLVAEDGAPGVMYDIQAHAACPVLSDNAFGWQWHVVHGIHTTNDFLEVESAANAGGNGVQIGQTLPASGNPVEVLFVLRKRQATMPLDVWGEGRMRVDGLVTGFEHAYNLNRHDKGQGWNNKGRIPNLIPVLSWAPDVLPIPTNTILQMASMGSPLYEPGVVLGMRRILHRTDPAARIYLYSDKQNRFFTGDDALGGEEAMEDDIKRMENWAAFETWLDRLKIRDLKRLAGPVDAQTLPAPFNEIRMHGPGKNGKPRKTTWAWVYGFA</sequence>
<evidence type="ECO:0000313" key="2">
    <source>
        <dbReference type="Proteomes" id="UP001499959"/>
    </source>
</evidence>
<protein>
    <submittedName>
        <fullName evidence="1">Uncharacterized protein</fullName>
    </submittedName>
</protein>
<accession>A0ABP9AVR5</accession>
<organism evidence="1 2">
    <name type="scientific">Lysobacter hankyongensis</name>
    <dbReference type="NCBI Taxonomy" id="1176535"/>
    <lineage>
        <taxon>Bacteria</taxon>
        <taxon>Pseudomonadati</taxon>
        <taxon>Pseudomonadota</taxon>
        <taxon>Gammaproteobacteria</taxon>
        <taxon>Lysobacterales</taxon>
        <taxon>Lysobacteraceae</taxon>
        <taxon>Lysobacter</taxon>
    </lineage>
</organism>
<name>A0ABP9AVR5_9GAMM</name>
<comment type="caution">
    <text evidence="1">The sequence shown here is derived from an EMBL/GenBank/DDBJ whole genome shotgun (WGS) entry which is preliminary data.</text>
</comment>